<comment type="caution">
    <text evidence="3">The sequence shown here is derived from an EMBL/GenBank/DDBJ whole genome shotgun (WGS) entry which is preliminary data.</text>
</comment>
<name>A0A398DFB0_9BACT</name>
<reference evidence="3 4" key="1">
    <citation type="submission" date="2018-09" db="EMBL/GenBank/DDBJ databases">
        <title>Discovery and Ecogenomic Context for Candidatus Cryosericales, a Global Caldiserica Order Active in Thawing Permafrost.</title>
        <authorList>
            <person name="Martinez M.A."/>
            <person name="Woodcroft B.J."/>
            <person name="Ignacio Espinoza J.C."/>
            <person name="Zayed A."/>
            <person name="Singleton C.M."/>
            <person name="Boyd J."/>
            <person name="Li Y.-F."/>
            <person name="Purvine S."/>
            <person name="Maughan H."/>
            <person name="Hodgkins S.B."/>
            <person name="Anderson D."/>
            <person name="Sederholm M."/>
            <person name="Temperton B."/>
            <person name="Saleska S.R."/>
            <person name="Tyson G.W."/>
            <person name="Rich V.I."/>
        </authorList>
    </citation>
    <scope>NUCLEOTIDE SEQUENCE [LARGE SCALE GENOMIC DNA]</scope>
    <source>
        <strain evidence="3 4">SMC5</strain>
    </source>
</reference>
<evidence type="ECO:0000256" key="2">
    <source>
        <dbReference type="SAM" id="SignalP"/>
    </source>
</evidence>
<organism evidence="3 4">
    <name type="scientific">Candidatus Cryosericum odellii</name>
    <dbReference type="NCBI Taxonomy" id="2290917"/>
    <lineage>
        <taxon>Bacteria</taxon>
        <taxon>Pseudomonadati</taxon>
        <taxon>Caldisericota/Cryosericota group</taxon>
        <taxon>Candidatus Cryosericota</taxon>
        <taxon>Candidatus Cryosericia</taxon>
        <taxon>Candidatus Cryosericales</taxon>
        <taxon>Candidatus Cryosericaceae</taxon>
        <taxon>Candidatus Cryosericum</taxon>
    </lineage>
</organism>
<evidence type="ECO:0000313" key="4">
    <source>
        <dbReference type="Proteomes" id="UP000266489"/>
    </source>
</evidence>
<feature type="compositionally biased region" description="Low complexity" evidence="1">
    <location>
        <begin position="97"/>
        <end position="117"/>
    </location>
</feature>
<feature type="chain" id="PRO_5017339849" evidence="2">
    <location>
        <begin position="27"/>
        <end position="136"/>
    </location>
</feature>
<feature type="region of interest" description="Disordered" evidence="1">
    <location>
        <begin position="97"/>
        <end position="136"/>
    </location>
</feature>
<dbReference type="OrthoDB" id="9946040at2"/>
<accession>A0A398DFB0</accession>
<proteinExistence type="predicted"/>
<evidence type="ECO:0000256" key="1">
    <source>
        <dbReference type="SAM" id="MobiDB-lite"/>
    </source>
</evidence>
<dbReference type="RefSeq" id="WP_119089854.1">
    <property type="nucleotide sequence ID" value="NZ_QXIU01000130.1"/>
</dbReference>
<keyword evidence="2" id="KW-0732">Signal</keyword>
<gene>
    <name evidence="3" type="ORF">SMC5_05480</name>
</gene>
<evidence type="ECO:0000313" key="3">
    <source>
        <dbReference type="EMBL" id="RIE10917.1"/>
    </source>
</evidence>
<sequence length="136" mass="14599">MKRVLCLVLAVVLVAAVLVPVATARAASWKWNIDKTPRTLPDGTPAVLKIPYSQGTTFHERGVTLIQSMLTSKTSGARALRTRILSSSSIPTKFARASKATTTFSPPPSATTGTSSTGIGGNRYDDQIRRHRDYGV</sequence>
<dbReference type="AlphaFoldDB" id="A0A398DFB0"/>
<dbReference type="Proteomes" id="UP000266489">
    <property type="component" value="Unassembled WGS sequence"/>
</dbReference>
<feature type="signal peptide" evidence="2">
    <location>
        <begin position="1"/>
        <end position="26"/>
    </location>
</feature>
<dbReference type="EMBL" id="QXIU01000130">
    <property type="protein sequence ID" value="RIE10917.1"/>
    <property type="molecule type" value="Genomic_DNA"/>
</dbReference>
<feature type="compositionally biased region" description="Basic and acidic residues" evidence="1">
    <location>
        <begin position="123"/>
        <end position="136"/>
    </location>
</feature>
<protein>
    <submittedName>
        <fullName evidence="3">Uncharacterized protein</fullName>
    </submittedName>
</protein>